<evidence type="ECO:0000256" key="4">
    <source>
        <dbReference type="ARBA" id="ARBA00022989"/>
    </source>
</evidence>
<dbReference type="RefSeq" id="WP_045852541.1">
    <property type="nucleotide sequence ID" value="NZ_FTLX01000002.1"/>
</dbReference>
<dbReference type="GO" id="GO:0016020">
    <property type="term" value="C:membrane"/>
    <property type="evidence" value="ECO:0007669"/>
    <property type="project" value="UniProtKB-SubCell"/>
</dbReference>
<accession>A0A1N6R3Q5</accession>
<keyword evidence="3 6" id="KW-0812">Transmembrane</keyword>
<name>A0A1N6R3Q5_9BACI</name>
<feature type="transmembrane region" description="Helical" evidence="6">
    <location>
        <begin position="282"/>
        <end position="300"/>
    </location>
</feature>
<proteinExistence type="inferred from homology"/>
<reference evidence="7" key="3">
    <citation type="submission" date="2017-03" db="EMBL/GenBank/DDBJ databases">
        <authorList>
            <person name="Dastager S.G."/>
            <person name="Neurgaonkar P.S."/>
            <person name="Dharne M.S."/>
        </authorList>
    </citation>
    <scope>NUCLEOTIDE SEQUENCE</scope>
    <source>
        <strain evidence="7">DSM 25145</strain>
    </source>
</reference>
<evidence type="ECO:0000256" key="5">
    <source>
        <dbReference type="ARBA" id="ARBA00023136"/>
    </source>
</evidence>
<keyword evidence="10" id="KW-1185">Reference proteome</keyword>
<sequence length="364" mass="40892">MTNKLWFQAGIGILLAMLIIFMFQEIHEVFQPIVIIAKTIFLPLLIGGVLFYLTRPLLHWLESKKFPRWASITSVLAVVIFVFWLIYAMIGPVIGEQSASLAKNTPEMIEEGEKWFDYLLSHRDDLPPQAQDSVESAISNVSNNVNDWAVGFGTWLLSFLQGFVQGLFLLILAPFFLVYMLKDHEKFAPFVAGFFSGERKTWMRKTLHDLDVTLRSYIQGQLLVSFLVGLMLLIGYLIIGLDYALLLALFGMFTNVIPFLGPYIAVVPAMFIALLQEPQMALYVAIIMLVAQQIESNFISPNVMGKALDIHPLTVITVILAAGNIAGIWGVILAIPFYAVVKTILSNLYQKRTEIREAAGKEIE</sequence>
<dbReference type="PANTHER" id="PTHR21716">
    <property type="entry name" value="TRANSMEMBRANE PROTEIN"/>
    <property type="match status" value="1"/>
</dbReference>
<feature type="transmembrane region" description="Helical" evidence="6">
    <location>
        <begin position="29"/>
        <end position="54"/>
    </location>
</feature>
<evidence type="ECO:0000256" key="1">
    <source>
        <dbReference type="ARBA" id="ARBA00004141"/>
    </source>
</evidence>
<keyword evidence="4 6" id="KW-1133">Transmembrane helix</keyword>
<dbReference type="AlphaFoldDB" id="A0A1N6R3Q5"/>
<feature type="transmembrane region" description="Helical" evidence="6">
    <location>
        <begin position="155"/>
        <end position="181"/>
    </location>
</feature>
<feature type="transmembrane region" description="Helical" evidence="6">
    <location>
        <begin position="256"/>
        <end position="275"/>
    </location>
</feature>
<dbReference type="STRING" id="1017273.SAMN05443094_1023"/>
<evidence type="ECO:0000313" key="9">
    <source>
        <dbReference type="Proteomes" id="UP000186385"/>
    </source>
</evidence>
<evidence type="ECO:0000313" key="7">
    <source>
        <dbReference type="EMBL" id="OXS78940.1"/>
    </source>
</evidence>
<dbReference type="InterPro" id="IPR002549">
    <property type="entry name" value="AI-2E-like"/>
</dbReference>
<feature type="transmembrane region" description="Helical" evidence="6">
    <location>
        <begin position="66"/>
        <end position="90"/>
    </location>
</feature>
<reference evidence="8 9" key="1">
    <citation type="submission" date="2017-01" db="EMBL/GenBank/DDBJ databases">
        <authorList>
            <person name="Mah S.A."/>
            <person name="Swanson W.J."/>
            <person name="Moy G.W."/>
            <person name="Vacquier V.D."/>
        </authorList>
    </citation>
    <scope>NUCLEOTIDE SEQUENCE [LARGE SCALE GENOMIC DNA]</scope>
    <source>
        <strain evidence="8 9">NIO-1016</strain>
    </source>
</reference>
<protein>
    <submittedName>
        <fullName evidence="7">AI-2E family transporter</fullName>
    </submittedName>
    <submittedName>
        <fullName evidence="8">Predicted PurR-regulated permease PerM</fullName>
    </submittedName>
</protein>
<dbReference type="PANTHER" id="PTHR21716:SF69">
    <property type="entry name" value="TRANSPORT PROTEIN YUBA-RELATED"/>
    <property type="match status" value="1"/>
</dbReference>
<evidence type="ECO:0000256" key="2">
    <source>
        <dbReference type="ARBA" id="ARBA00009773"/>
    </source>
</evidence>
<comment type="similarity">
    <text evidence="2">Belongs to the autoinducer-2 exporter (AI-2E) (TC 2.A.86) family.</text>
</comment>
<feature type="transmembrane region" description="Helical" evidence="6">
    <location>
        <begin position="5"/>
        <end position="23"/>
    </location>
</feature>
<dbReference type="EMBL" id="FTLX01000002">
    <property type="protein sequence ID" value="SIQ23423.1"/>
    <property type="molecule type" value="Genomic_DNA"/>
</dbReference>
<dbReference type="Proteomes" id="UP000186385">
    <property type="component" value="Unassembled WGS sequence"/>
</dbReference>
<evidence type="ECO:0000256" key="3">
    <source>
        <dbReference type="ARBA" id="ARBA00022692"/>
    </source>
</evidence>
<evidence type="ECO:0000256" key="6">
    <source>
        <dbReference type="SAM" id="Phobius"/>
    </source>
</evidence>
<dbReference type="Pfam" id="PF01594">
    <property type="entry name" value="AI-2E_transport"/>
    <property type="match status" value="1"/>
</dbReference>
<comment type="subcellular location">
    <subcellularLocation>
        <location evidence="1">Membrane</location>
        <topology evidence="1">Multi-pass membrane protein</topology>
    </subcellularLocation>
</comment>
<gene>
    <name evidence="7" type="ORF">B1B05_03945</name>
    <name evidence="8" type="ORF">SAMN05443094_1023</name>
</gene>
<organism evidence="8 9">
    <name type="scientific">Domibacillus enclensis</name>
    <dbReference type="NCBI Taxonomy" id="1017273"/>
    <lineage>
        <taxon>Bacteria</taxon>
        <taxon>Bacillati</taxon>
        <taxon>Bacillota</taxon>
        <taxon>Bacilli</taxon>
        <taxon>Bacillales</taxon>
        <taxon>Bacillaceae</taxon>
        <taxon>Domibacillus</taxon>
    </lineage>
</organism>
<dbReference type="Proteomes" id="UP000215545">
    <property type="component" value="Unassembled WGS sequence"/>
</dbReference>
<dbReference type="GO" id="GO:0055085">
    <property type="term" value="P:transmembrane transport"/>
    <property type="evidence" value="ECO:0007669"/>
    <property type="project" value="TreeGrafter"/>
</dbReference>
<feature type="transmembrane region" description="Helical" evidence="6">
    <location>
        <begin position="312"/>
        <end position="341"/>
    </location>
</feature>
<feature type="transmembrane region" description="Helical" evidence="6">
    <location>
        <begin position="222"/>
        <end position="250"/>
    </location>
</feature>
<evidence type="ECO:0000313" key="8">
    <source>
        <dbReference type="EMBL" id="SIQ23423.1"/>
    </source>
</evidence>
<dbReference type="EMBL" id="MWSK01000002">
    <property type="protein sequence ID" value="OXS78940.1"/>
    <property type="molecule type" value="Genomic_DNA"/>
</dbReference>
<dbReference type="OrthoDB" id="9793390at2"/>
<evidence type="ECO:0000313" key="10">
    <source>
        <dbReference type="Proteomes" id="UP000215545"/>
    </source>
</evidence>
<reference evidence="10" key="2">
    <citation type="submission" date="2017-03" db="EMBL/GenBank/DDBJ databases">
        <title>Bacillus sp. V-88(T) DSM27956, whole genome shotgun sequencing project.</title>
        <authorList>
            <person name="Dastager S.G."/>
            <person name="Neurgaonkar P.S."/>
            <person name="Dharne M.S."/>
        </authorList>
    </citation>
    <scope>NUCLEOTIDE SEQUENCE [LARGE SCALE GENOMIC DNA]</scope>
    <source>
        <strain evidence="10">DSM 25145</strain>
    </source>
</reference>
<keyword evidence="5 6" id="KW-0472">Membrane</keyword>